<gene>
    <name evidence="2" type="ORF">AX760_11705</name>
</gene>
<dbReference type="InterPro" id="IPR009492">
    <property type="entry name" value="TniQ"/>
</dbReference>
<dbReference type="EMBL" id="LSRP01000046">
    <property type="protein sequence ID" value="OJG00038.1"/>
    <property type="molecule type" value="Genomic_DNA"/>
</dbReference>
<accession>A0A657LY06</accession>
<proteinExistence type="predicted"/>
<sequence>MALAVKLEYHAEEAPICFVGRLAAANGFPSLRKFLAHTETTASAIVRGEAAALSFVSEWSGVPADSLGALASEAGGAGMPWCLGRATFNKDMRSARLVRFCPDCVLDDQERGTGRVVSRAFYRAWWSVRGIEGCHIHDRKLTEVAMSVDGDPYDFSQFVTDNMEFIRAEALVAVPRSQPMLDRYLVDRVFGSSGASFLDGVEAHVAAEFSRYLGEFLVLHDVGDRLPAGTAPGERGFRVANEGENSIRNVIAEVIKREHPRTKYAGGLLGKMIRWLRRNISKDAYRPVVDLVQDILERNMPFGPGQTILKPVMSRHLYCVNSAHAEFGLHKERIRTLMAALPGFRSGFPDAQTYFDAVAARPILQAASVTFTGKEAGNALGLSNPRMWDLIDAGIIEVVEKRSDGTRAYARIRRATVNEIERKLANIVTTVETDESLISPGAAARLWRRPFHKVVAMIFAGALKAYLLVGDEPVFCRLRVRPDGLNLDVSPEAGGDEDWMRVKEVERALGTTTATVAELIARGYLRMRSLHRETGRTVKLVERQSVSEFETAHVSLSGIAKSRNGYRALIKADLEKLGVFPIFEPEGFIARFYRRSALAQVGFKV</sequence>
<evidence type="ECO:0000313" key="3">
    <source>
        <dbReference type="Proteomes" id="UP000182661"/>
    </source>
</evidence>
<dbReference type="OrthoDB" id="7595282at2"/>
<evidence type="ECO:0000259" key="1">
    <source>
        <dbReference type="Pfam" id="PF06527"/>
    </source>
</evidence>
<keyword evidence="3" id="KW-1185">Reference proteome</keyword>
<protein>
    <recommendedName>
        <fullName evidence="1">TniQ domain-containing protein</fullName>
    </recommendedName>
</protein>
<dbReference type="AlphaFoldDB" id="A0A657LY06"/>
<evidence type="ECO:0000313" key="2">
    <source>
        <dbReference type="EMBL" id="OJG00038.1"/>
    </source>
</evidence>
<dbReference type="RefSeq" id="WP_071831851.1">
    <property type="nucleotide sequence ID" value="NZ_LSRP01000046.1"/>
</dbReference>
<name>A0A657LY06_9HYPH</name>
<dbReference type="Proteomes" id="UP000182661">
    <property type="component" value="Unassembled WGS sequence"/>
</dbReference>
<dbReference type="Pfam" id="PF06527">
    <property type="entry name" value="TniQ"/>
    <property type="match status" value="1"/>
</dbReference>
<organism evidence="2 3">
    <name type="scientific">Pararhizobium antarcticum</name>
    <dbReference type="NCBI Taxonomy" id="1798805"/>
    <lineage>
        <taxon>Bacteria</taxon>
        <taxon>Pseudomonadati</taxon>
        <taxon>Pseudomonadota</taxon>
        <taxon>Alphaproteobacteria</taxon>
        <taxon>Hyphomicrobiales</taxon>
        <taxon>Rhizobiaceae</taxon>
        <taxon>Rhizobium/Agrobacterium group</taxon>
        <taxon>Pararhizobium</taxon>
    </lineage>
</organism>
<feature type="domain" description="TniQ" evidence="1">
    <location>
        <begin position="6"/>
        <end position="141"/>
    </location>
</feature>
<comment type="caution">
    <text evidence="2">The sequence shown here is derived from an EMBL/GenBank/DDBJ whole genome shotgun (WGS) entry which is preliminary data.</text>
</comment>
<reference evidence="2 3" key="1">
    <citation type="submission" date="2016-02" db="EMBL/GenBank/DDBJ databases">
        <title>Genome sequencing of a beta-galactosidase producing bacteria Rhizobium sp. 59.</title>
        <authorList>
            <person name="Wang D."/>
            <person name="Kot W."/>
            <person name="Qin Y."/>
            <person name="Hansen L."/>
            <person name="Naqvi K."/>
            <person name="Rensing C."/>
        </authorList>
    </citation>
    <scope>NUCLEOTIDE SEQUENCE [LARGE SCALE GENOMIC DNA]</scope>
    <source>
        <strain evidence="2 3">59</strain>
    </source>
</reference>